<organism evidence="7 8">
    <name type="scientific">Mesosutterella porci</name>
    <dbReference type="NCBI Taxonomy" id="2915351"/>
    <lineage>
        <taxon>Bacteria</taxon>
        <taxon>Pseudomonadati</taxon>
        <taxon>Pseudomonadota</taxon>
        <taxon>Betaproteobacteria</taxon>
        <taxon>Burkholderiales</taxon>
        <taxon>Sutterellaceae</taxon>
        <taxon>Mesosutterella</taxon>
    </lineage>
</organism>
<evidence type="ECO:0000313" key="7">
    <source>
        <dbReference type="EMBL" id="MCG5030280.1"/>
    </source>
</evidence>
<reference evidence="7 8" key="1">
    <citation type="submission" date="2022-02" db="EMBL/GenBank/DDBJ databases">
        <title>Mesosutterella porci, a novel member of the family Sutterellaceae from pig feces.</title>
        <authorList>
            <person name="Wylensek D."/>
            <person name="Clavel T."/>
        </authorList>
    </citation>
    <scope>NUCLEOTIDE SEQUENCE [LARGE SCALE GENOMIC DNA]</scope>
    <source>
        <strain evidence="8">oilRF-744-wt-GAM-9</strain>
    </source>
</reference>
<dbReference type="Pfam" id="PF04055">
    <property type="entry name" value="Radical_SAM"/>
    <property type="match status" value="1"/>
</dbReference>
<evidence type="ECO:0000313" key="8">
    <source>
        <dbReference type="Proteomes" id="UP001297600"/>
    </source>
</evidence>
<keyword evidence="4" id="KW-0408">Iron</keyword>
<evidence type="ECO:0000256" key="3">
    <source>
        <dbReference type="ARBA" id="ARBA00022723"/>
    </source>
</evidence>
<keyword evidence="8" id="KW-1185">Reference proteome</keyword>
<dbReference type="PIRSF" id="PIRSF004869">
    <property type="entry name" value="PflX_prd"/>
    <property type="match status" value="1"/>
</dbReference>
<evidence type="ECO:0000259" key="6">
    <source>
        <dbReference type="Pfam" id="PF04055"/>
    </source>
</evidence>
<dbReference type="SFLD" id="SFLDG01099">
    <property type="entry name" value="Uncharacterised_Radical_SAM_Su"/>
    <property type="match status" value="1"/>
</dbReference>
<feature type="domain" description="Radical SAM core" evidence="6">
    <location>
        <begin position="58"/>
        <end position="189"/>
    </location>
</feature>
<dbReference type="InterPro" id="IPR058240">
    <property type="entry name" value="rSAM_sf"/>
</dbReference>
<dbReference type="InterPro" id="IPR007197">
    <property type="entry name" value="rSAM"/>
</dbReference>
<evidence type="ECO:0000256" key="1">
    <source>
        <dbReference type="ARBA" id="ARBA00001966"/>
    </source>
</evidence>
<comment type="cofactor">
    <cofactor evidence="1">
        <name>[4Fe-4S] cluster</name>
        <dbReference type="ChEBI" id="CHEBI:49883"/>
    </cofactor>
</comment>
<gene>
    <name evidence="7" type="ORF">MAF45_02255</name>
</gene>
<dbReference type="PANTHER" id="PTHR43075">
    <property type="entry name" value="FORMATE LYASE ACTIVATING ENZYME, PUTATIVE (AFU_ORTHOLOGUE AFUA_2G15630)-RELATED"/>
    <property type="match status" value="1"/>
</dbReference>
<proteinExistence type="predicted"/>
<dbReference type="SFLD" id="SFLDS00029">
    <property type="entry name" value="Radical_SAM"/>
    <property type="match status" value="1"/>
</dbReference>
<evidence type="ECO:0000256" key="4">
    <source>
        <dbReference type="ARBA" id="ARBA00023004"/>
    </source>
</evidence>
<sequence length="305" mass="34984">MPVSCTLCPRKCRVDRGNSAQIKRALCRAGNRAEVSLVSLHKWEEPCISGEAGAGTVFFAHCNLRCCFCQNYEISSEGRGIEVSDERLADIFLEQQDREASCLELVTPTHYVDNILHALRIARRGGLRLRVAYNTNGYDSPEVLERLRGFVDIFMPDLKYFDSRLGERYSGVPQYFERASEAIRRMFEIAGPARFDDSGLMASGVLVRHLILPGHWQDSCRCVQWLWDEFGDQVYLSLMNQYMPLYKASRHPEINRRLLTLEYQKVVRFARSLRIKHCYIQVGHTAESRFIPVFDGANVLHGPRS</sequence>
<dbReference type="RefSeq" id="WP_237977934.1">
    <property type="nucleotide sequence ID" value="NZ_JAKNCT010000002.1"/>
</dbReference>
<evidence type="ECO:0000256" key="2">
    <source>
        <dbReference type="ARBA" id="ARBA00022691"/>
    </source>
</evidence>
<dbReference type="Proteomes" id="UP001297600">
    <property type="component" value="Unassembled WGS sequence"/>
</dbReference>
<evidence type="ECO:0000256" key="5">
    <source>
        <dbReference type="ARBA" id="ARBA00023014"/>
    </source>
</evidence>
<dbReference type="InterPro" id="IPR040085">
    <property type="entry name" value="MJ0674-like"/>
</dbReference>
<keyword evidence="3" id="KW-0479">Metal-binding</keyword>
<accession>A0ABS9MNU3</accession>
<dbReference type="InterPro" id="IPR016431">
    <property type="entry name" value="Pyrv-formate_lyase-activ_prd"/>
</dbReference>
<dbReference type="EMBL" id="JAKNCT010000002">
    <property type="protein sequence ID" value="MCG5030280.1"/>
    <property type="molecule type" value="Genomic_DNA"/>
</dbReference>
<dbReference type="Gene3D" id="3.20.20.70">
    <property type="entry name" value="Aldolase class I"/>
    <property type="match status" value="1"/>
</dbReference>
<name>A0ABS9MNU3_9BURK</name>
<dbReference type="CDD" id="cd01335">
    <property type="entry name" value="Radical_SAM"/>
    <property type="match status" value="1"/>
</dbReference>
<dbReference type="PANTHER" id="PTHR43075:SF1">
    <property type="entry name" value="FORMATE LYASE ACTIVATING ENZYME, PUTATIVE (AFU_ORTHOLOGUE AFUA_2G15630)-RELATED"/>
    <property type="match status" value="1"/>
</dbReference>
<keyword evidence="5" id="KW-0411">Iron-sulfur</keyword>
<dbReference type="InterPro" id="IPR013785">
    <property type="entry name" value="Aldolase_TIM"/>
</dbReference>
<comment type="caution">
    <text evidence="7">The sequence shown here is derived from an EMBL/GenBank/DDBJ whole genome shotgun (WGS) entry which is preliminary data.</text>
</comment>
<protein>
    <submittedName>
        <fullName evidence="7">Radical SAM protein</fullName>
    </submittedName>
</protein>
<dbReference type="SUPFAM" id="SSF102114">
    <property type="entry name" value="Radical SAM enzymes"/>
    <property type="match status" value="1"/>
</dbReference>
<keyword evidence="2" id="KW-0949">S-adenosyl-L-methionine</keyword>